<dbReference type="InterPro" id="IPR013525">
    <property type="entry name" value="ABC2_TM"/>
</dbReference>
<keyword evidence="3 5" id="KW-1133">Transmembrane helix</keyword>
<evidence type="ECO:0000256" key="3">
    <source>
        <dbReference type="ARBA" id="ARBA00022989"/>
    </source>
</evidence>
<accession>A0ABQ3XSE2</accession>
<evidence type="ECO:0000313" key="7">
    <source>
        <dbReference type="EMBL" id="GID61431.1"/>
    </source>
</evidence>
<dbReference type="Pfam" id="PF01061">
    <property type="entry name" value="ABC2_membrane"/>
    <property type="match status" value="1"/>
</dbReference>
<comment type="caution">
    <text evidence="7">The sequence shown here is derived from an EMBL/GenBank/DDBJ whole genome shotgun (WGS) entry which is preliminary data.</text>
</comment>
<feature type="domain" description="ABC-2 type transporter transmembrane" evidence="6">
    <location>
        <begin position="9"/>
        <end position="195"/>
    </location>
</feature>
<evidence type="ECO:0000256" key="1">
    <source>
        <dbReference type="ARBA" id="ARBA00004141"/>
    </source>
</evidence>
<name>A0ABQ3XSE2_9ACTN</name>
<dbReference type="PANTHER" id="PTHR43229">
    <property type="entry name" value="NODULATION PROTEIN J"/>
    <property type="match status" value="1"/>
</dbReference>
<gene>
    <name evidence="7" type="ORF">Aco03nite_098350</name>
</gene>
<feature type="transmembrane region" description="Helical" evidence="5">
    <location>
        <begin position="6"/>
        <end position="28"/>
    </location>
</feature>
<organism evidence="7 8">
    <name type="scientific">Actinoplanes couchii</name>
    <dbReference type="NCBI Taxonomy" id="403638"/>
    <lineage>
        <taxon>Bacteria</taxon>
        <taxon>Bacillati</taxon>
        <taxon>Actinomycetota</taxon>
        <taxon>Actinomycetes</taxon>
        <taxon>Micromonosporales</taxon>
        <taxon>Micromonosporaceae</taxon>
        <taxon>Actinoplanes</taxon>
    </lineage>
</organism>
<dbReference type="InterPro" id="IPR051784">
    <property type="entry name" value="Nod_factor_ABC_transporter"/>
</dbReference>
<feature type="transmembrane region" description="Helical" evidence="5">
    <location>
        <begin position="158"/>
        <end position="177"/>
    </location>
</feature>
<protein>
    <recommendedName>
        <fullName evidence="6">ABC-2 type transporter transmembrane domain-containing protein</fullName>
    </recommendedName>
</protein>
<dbReference type="PANTHER" id="PTHR43229:SF6">
    <property type="entry name" value="ABC-TYPE MULTIDRUG TRANSPORT SYSTEM, PERMEASE COMPONENT"/>
    <property type="match status" value="1"/>
</dbReference>
<feature type="transmembrane region" description="Helical" evidence="5">
    <location>
        <begin position="119"/>
        <end position="146"/>
    </location>
</feature>
<feature type="transmembrane region" description="Helical" evidence="5">
    <location>
        <begin position="203"/>
        <end position="223"/>
    </location>
</feature>
<keyword evidence="4 5" id="KW-0472">Membrane</keyword>
<comment type="subcellular location">
    <subcellularLocation>
        <location evidence="1">Membrane</location>
        <topology evidence="1">Multi-pass membrane protein</topology>
    </subcellularLocation>
</comment>
<evidence type="ECO:0000313" key="8">
    <source>
        <dbReference type="Proteomes" id="UP000612282"/>
    </source>
</evidence>
<sequence>MLAADAFSGILQIVWPLFFATTAFLMFRISGDHELVFYAGLGATVMGIWSSVAASSSSALQRERWLGTLELIVSAPMPFALVLSSITTAMATIGLYSMVATLIWGWLVFGMSLHIVQPIAFGCAVVVLVFAIAMIGFLLSVTVVRYRSAWAIGSLLECPVWLLCGLLVPVALLPVWVRPLSYVLPPTWGVRAMREAASGTSPWVSLLVCAVLGGAYALMAALIGRSLLKSARRQATLALT</sequence>
<evidence type="ECO:0000256" key="5">
    <source>
        <dbReference type="SAM" id="Phobius"/>
    </source>
</evidence>
<proteinExistence type="predicted"/>
<dbReference type="Proteomes" id="UP000612282">
    <property type="component" value="Unassembled WGS sequence"/>
</dbReference>
<evidence type="ECO:0000259" key="6">
    <source>
        <dbReference type="Pfam" id="PF01061"/>
    </source>
</evidence>
<feature type="transmembrane region" description="Helical" evidence="5">
    <location>
        <begin position="65"/>
        <end position="86"/>
    </location>
</feature>
<feature type="transmembrane region" description="Helical" evidence="5">
    <location>
        <begin position="93"/>
        <end position="113"/>
    </location>
</feature>
<keyword evidence="2 5" id="KW-0812">Transmembrane</keyword>
<evidence type="ECO:0000256" key="2">
    <source>
        <dbReference type="ARBA" id="ARBA00022692"/>
    </source>
</evidence>
<feature type="transmembrane region" description="Helical" evidence="5">
    <location>
        <begin position="35"/>
        <end position="53"/>
    </location>
</feature>
<reference evidence="7 8" key="1">
    <citation type="submission" date="2021-01" db="EMBL/GenBank/DDBJ databases">
        <title>Whole genome shotgun sequence of Actinoplanes couchii NBRC 106145.</title>
        <authorList>
            <person name="Komaki H."/>
            <person name="Tamura T."/>
        </authorList>
    </citation>
    <scope>NUCLEOTIDE SEQUENCE [LARGE SCALE GENOMIC DNA]</scope>
    <source>
        <strain evidence="7 8">NBRC 106145</strain>
    </source>
</reference>
<evidence type="ECO:0000256" key="4">
    <source>
        <dbReference type="ARBA" id="ARBA00023136"/>
    </source>
</evidence>
<keyword evidence="8" id="KW-1185">Reference proteome</keyword>
<dbReference type="EMBL" id="BOMG01000126">
    <property type="protein sequence ID" value="GID61431.1"/>
    <property type="molecule type" value="Genomic_DNA"/>
</dbReference>